<comment type="caution">
    <text evidence="2">The sequence shown here is derived from an EMBL/GenBank/DDBJ whole genome shotgun (WGS) entry which is preliminary data.</text>
</comment>
<proteinExistence type="predicted"/>
<feature type="compositionally biased region" description="Low complexity" evidence="1">
    <location>
        <begin position="19"/>
        <end position="28"/>
    </location>
</feature>
<evidence type="ECO:0000313" key="3">
    <source>
        <dbReference type="Proteomes" id="UP000886998"/>
    </source>
</evidence>
<reference evidence="2" key="1">
    <citation type="submission" date="2020-08" db="EMBL/GenBank/DDBJ databases">
        <title>Multicomponent nature underlies the extraordinary mechanical properties of spider dragline silk.</title>
        <authorList>
            <person name="Kono N."/>
            <person name="Nakamura H."/>
            <person name="Mori M."/>
            <person name="Yoshida Y."/>
            <person name="Ohtoshi R."/>
            <person name="Malay A.D."/>
            <person name="Moran D.A.P."/>
            <person name="Tomita M."/>
            <person name="Numata K."/>
            <person name="Arakawa K."/>
        </authorList>
    </citation>
    <scope>NUCLEOTIDE SEQUENCE</scope>
</reference>
<name>A0A8X7C104_9ARAC</name>
<keyword evidence="3" id="KW-1185">Reference proteome</keyword>
<organism evidence="2 3">
    <name type="scientific">Trichonephila inaurata madagascariensis</name>
    <dbReference type="NCBI Taxonomy" id="2747483"/>
    <lineage>
        <taxon>Eukaryota</taxon>
        <taxon>Metazoa</taxon>
        <taxon>Ecdysozoa</taxon>
        <taxon>Arthropoda</taxon>
        <taxon>Chelicerata</taxon>
        <taxon>Arachnida</taxon>
        <taxon>Araneae</taxon>
        <taxon>Araneomorphae</taxon>
        <taxon>Entelegynae</taxon>
        <taxon>Araneoidea</taxon>
        <taxon>Nephilidae</taxon>
        <taxon>Trichonephila</taxon>
        <taxon>Trichonephila inaurata</taxon>
    </lineage>
</organism>
<evidence type="ECO:0000256" key="1">
    <source>
        <dbReference type="SAM" id="MobiDB-lite"/>
    </source>
</evidence>
<feature type="region of interest" description="Disordered" evidence="1">
    <location>
        <begin position="43"/>
        <end position="79"/>
    </location>
</feature>
<evidence type="ECO:0000313" key="2">
    <source>
        <dbReference type="EMBL" id="GFY49877.1"/>
    </source>
</evidence>
<feature type="compositionally biased region" description="Polar residues" evidence="1">
    <location>
        <begin position="65"/>
        <end position="79"/>
    </location>
</feature>
<dbReference type="AlphaFoldDB" id="A0A8X7C104"/>
<protein>
    <submittedName>
        <fullName evidence="2">Uncharacterized protein</fullName>
    </submittedName>
</protein>
<feature type="region of interest" description="Disordered" evidence="1">
    <location>
        <begin position="1"/>
        <end position="28"/>
    </location>
</feature>
<gene>
    <name evidence="2" type="ORF">TNIN_435931</name>
</gene>
<feature type="compositionally biased region" description="Polar residues" evidence="1">
    <location>
        <begin position="43"/>
        <end position="52"/>
    </location>
</feature>
<sequence length="79" mass="8567">MANYSGCPKFPKPRKSTQVNNNNYTNTVNSIVRPGITYSQAASTFSSKNSQRMAPDHKETPAALLTSQANQSSPLILPP</sequence>
<accession>A0A8X7C104</accession>
<dbReference type="EMBL" id="BMAV01007196">
    <property type="protein sequence ID" value="GFY49877.1"/>
    <property type="molecule type" value="Genomic_DNA"/>
</dbReference>
<dbReference type="Proteomes" id="UP000886998">
    <property type="component" value="Unassembled WGS sequence"/>
</dbReference>